<keyword evidence="9" id="KW-0732">Signal</keyword>
<evidence type="ECO:0000313" key="11">
    <source>
        <dbReference type="EMBL" id="CCF59158.1"/>
    </source>
</evidence>
<reference evidence="11 12" key="1">
    <citation type="journal article" date="2011" name="Proc. Natl. Acad. Sci. U.S.A.">
        <title>Evolutionary erosion of yeast sex chromosomes by mating-type switching accidents.</title>
        <authorList>
            <person name="Gordon J.L."/>
            <person name="Armisen D."/>
            <person name="Proux-Wera E."/>
            <person name="Oheigeartaigh S.S."/>
            <person name="Byrne K.P."/>
            <person name="Wolfe K.H."/>
        </authorList>
    </citation>
    <scope>NUCLEOTIDE SEQUENCE [LARGE SCALE GENOMIC DNA]</scope>
    <source>
        <strain evidence="12">ATCC 22294 / BCRC 22015 / CBS 2517 / CECT 1963 / NBRC 1671 / NRRL Y-8276</strain>
    </source>
</reference>
<sequence>MMPLSFKSLALGCFLMFSQFFTAIRAQDIVLTDAIATDNTDIQKLSLSDFTKYIKSHDLVLAEFTMPWCPHSKILLPTLMEAATRLKEHDINVIQINCENDTMLCSHLTIEKYPTLKVIKKHRLGNTPEYTGTRTVDAIVQFMLDQTTSAVHKIESDEEMENYLQDVKLPVVVNNGLSELSKVFGETAENLINQFVFVSNPNNHSNEVTLYIPRYNITGNSTSLETAVYDGSVEDLVSNPKKLSSWLSYSILPYFMDGTPETLALYMKSDLPLAYFFYSDRHDFENYRDMFNDLGKTYRGKINFIALNSNIAQNHVKFLDLKQQYPIFVIHDSSTNFRYALPQLPDDEYLELIKRNEMVHVEKDDILKLVEDFANGEATPIMKSEEVPTVQDGLVYKLVSQTHDEIVHNPERDVIVRYYAPWCSHSKRLAKVFEEMAGLFASNEEFKDKIMFADIDSTKNDLINFPVTTYPLVALYPAGSTEPVIFSGIRIAEKILDFIKENGTHHIDGIPLLAEIRDVVKFDENGNVIHPEDTVSGTSSDTSTSTSADASTVAHDEL</sequence>
<dbReference type="EC" id="5.3.4.1" evidence="4"/>
<evidence type="ECO:0000256" key="9">
    <source>
        <dbReference type="SAM" id="SignalP"/>
    </source>
</evidence>
<evidence type="ECO:0000256" key="8">
    <source>
        <dbReference type="SAM" id="MobiDB-lite"/>
    </source>
</evidence>
<dbReference type="CDD" id="cd02961">
    <property type="entry name" value="PDI_a_family"/>
    <property type="match status" value="1"/>
</dbReference>
<dbReference type="GeneID" id="13887138"/>
<evidence type="ECO:0000256" key="3">
    <source>
        <dbReference type="ARBA" id="ARBA00006347"/>
    </source>
</evidence>
<comment type="similarity">
    <text evidence="3">Belongs to the protein disulfide isomerase family.</text>
</comment>
<dbReference type="PANTHER" id="PTHR18929">
    <property type="entry name" value="PROTEIN DISULFIDE ISOMERASE"/>
    <property type="match status" value="1"/>
</dbReference>
<dbReference type="InParanoid" id="H2AXQ8"/>
<dbReference type="GO" id="GO:0051082">
    <property type="term" value="F:unfolded protein binding"/>
    <property type="evidence" value="ECO:0007669"/>
    <property type="project" value="EnsemblFungi"/>
</dbReference>
<dbReference type="GO" id="GO:0003756">
    <property type="term" value="F:protein disulfide isomerase activity"/>
    <property type="evidence" value="ECO:0007669"/>
    <property type="project" value="UniProtKB-EC"/>
</dbReference>
<evidence type="ECO:0000256" key="4">
    <source>
        <dbReference type="ARBA" id="ARBA00012723"/>
    </source>
</evidence>
<dbReference type="GO" id="GO:0019153">
    <property type="term" value="F:protein-disulfide reductase (glutathione) activity"/>
    <property type="evidence" value="ECO:0007669"/>
    <property type="project" value="EnsemblFungi"/>
</dbReference>
<dbReference type="RefSeq" id="XP_003958293.1">
    <property type="nucleotide sequence ID" value="XM_003958244.1"/>
</dbReference>
<dbReference type="STRING" id="1071382.H2AXQ8"/>
<organism evidence="11 12">
    <name type="scientific">Kazachstania africana (strain ATCC 22294 / BCRC 22015 / CBS 2517 / CECT 1963 / NBRC 1671 / NRRL Y-8276)</name>
    <name type="common">Yeast</name>
    <name type="synonym">Kluyveromyces africanus</name>
    <dbReference type="NCBI Taxonomy" id="1071382"/>
    <lineage>
        <taxon>Eukaryota</taxon>
        <taxon>Fungi</taxon>
        <taxon>Dikarya</taxon>
        <taxon>Ascomycota</taxon>
        <taxon>Saccharomycotina</taxon>
        <taxon>Saccharomycetes</taxon>
        <taxon>Saccharomycetales</taxon>
        <taxon>Saccharomycetaceae</taxon>
        <taxon>Kazachstania</taxon>
    </lineage>
</organism>
<keyword evidence="7" id="KW-0676">Redox-active center</keyword>
<evidence type="ECO:0000256" key="7">
    <source>
        <dbReference type="ARBA" id="ARBA00023284"/>
    </source>
</evidence>
<feature type="chain" id="PRO_5003559029" description="protein disulfide-isomerase" evidence="9">
    <location>
        <begin position="27"/>
        <end position="558"/>
    </location>
</feature>
<evidence type="ECO:0000256" key="2">
    <source>
        <dbReference type="ARBA" id="ARBA00004319"/>
    </source>
</evidence>
<evidence type="ECO:0000256" key="6">
    <source>
        <dbReference type="ARBA" id="ARBA00023235"/>
    </source>
</evidence>
<protein>
    <recommendedName>
        <fullName evidence="4">protein disulfide-isomerase</fullName>
        <ecNumber evidence="4">5.3.4.1</ecNumber>
    </recommendedName>
</protein>
<keyword evidence="5" id="KW-0256">Endoplasmic reticulum</keyword>
<keyword evidence="12" id="KW-1185">Reference proteome</keyword>
<proteinExistence type="inferred from homology"/>
<feature type="signal peptide" evidence="9">
    <location>
        <begin position="1"/>
        <end position="26"/>
    </location>
</feature>
<dbReference type="CDD" id="cd02982">
    <property type="entry name" value="PDI_b'_family"/>
    <property type="match status" value="1"/>
</dbReference>
<dbReference type="HOGENOM" id="CLU_025879_5_0_1"/>
<feature type="compositionally biased region" description="Low complexity" evidence="8">
    <location>
        <begin position="534"/>
        <end position="558"/>
    </location>
</feature>
<name>H2AXQ8_KAZAF</name>
<dbReference type="AlphaFoldDB" id="H2AXQ8"/>
<evidence type="ECO:0000313" key="12">
    <source>
        <dbReference type="Proteomes" id="UP000005220"/>
    </source>
</evidence>
<keyword evidence="6" id="KW-0413">Isomerase</keyword>
<dbReference type="PANTHER" id="PTHR18929:SF132">
    <property type="entry name" value="PROTEIN DISULFIDE-ISOMERASE A3"/>
    <property type="match status" value="1"/>
</dbReference>
<dbReference type="InterPro" id="IPR013766">
    <property type="entry name" value="Thioredoxin_domain"/>
</dbReference>
<evidence type="ECO:0000256" key="5">
    <source>
        <dbReference type="ARBA" id="ARBA00022824"/>
    </source>
</evidence>
<dbReference type="FunCoup" id="H2AXQ8">
    <property type="interactions" value="542"/>
</dbReference>
<dbReference type="Gene3D" id="3.40.30.10">
    <property type="entry name" value="Glutaredoxin"/>
    <property type="match status" value="4"/>
</dbReference>
<feature type="domain" description="Thioredoxin" evidence="10">
    <location>
        <begin position="373"/>
        <end position="504"/>
    </location>
</feature>
<feature type="domain" description="Thioredoxin" evidence="10">
    <location>
        <begin position="20"/>
        <end position="149"/>
    </location>
</feature>
<evidence type="ECO:0000259" key="10">
    <source>
        <dbReference type="PROSITE" id="PS51352"/>
    </source>
</evidence>
<dbReference type="InterPro" id="IPR036249">
    <property type="entry name" value="Thioredoxin-like_sf"/>
</dbReference>
<dbReference type="eggNOG" id="KOG0190">
    <property type="taxonomic scope" value="Eukaryota"/>
</dbReference>
<dbReference type="Pfam" id="PF00085">
    <property type="entry name" value="Thioredoxin"/>
    <property type="match status" value="2"/>
</dbReference>
<dbReference type="GO" id="GO:0005788">
    <property type="term" value="C:endoplasmic reticulum lumen"/>
    <property type="evidence" value="ECO:0007669"/>
    <property type="project" value="UniProtKB-SubCell"/>
</dbReference>
<dbReference type="SUPFAM" id="SSF52833">
    <property type="entry name" value="Thioredoxin-like"/>
    <property type="match status" value="4"/>
</dbReference>
<feature type="region of interest" description="Disordered" evidence="8">
    <location>
        <begin position="530"/>
        <end position="558"/>
    </location>
</feature>
<gene>
    <name evidence="11" type="primary">KAFR0G01240</name>
    <name evidence="11" type="ORF">KAFR_0G01240</name>
</gene>
<accession>H2AXQ8</accession>
<evidence type="ECO:0000256" key="1">
    <source>
        <dbReference type="ARBA" id="ARBA00001182"/>
    </source>
</evidence>
<dbReference type="PROSITE" id="PS51352">
    <property type="entry name" value="THIOREDOXIN_2"/>
    <property type="match status" value="2"/>
</dbReference>
<dbReference type="GO" id="GO:0034976">
    <property type="term" value="P:response to endoplasmic reticulum stress"/>
    <property type="evidence" value="ECO:0007669"/>
    <property type="project" value="TreeGrafter"/>
</dbReference>
<comment type="catalytic activity">
    <reaction evidence="1">
        <text>Catalyzes the rearrangement of -S-S- bonds in proteins.</text>
        <dbReference type="EC" id="5.3.4.1"/>
    </reaction>
</comment>
<dbReference type="KEGG" id="kaf:KAFR_0G01240"/>
<dbReference type="Proteomes" id="UP000005220">
    <property type="component" value="Chromosome 7"/>
</dbReference>
<dbReference type="OrthoDB" id="427280at2759"/>
<dbReference type="GO" id="GO:0006457">
    <property type="term" value="P:protein folding"/>
    <property type="evidence" value="ECO:0007669"/>
    <property type="project" value="EnsemblFungi"/>
</dbReference>
<dbReference type="Pfam" id="PF13848">
    <property type="entry name" value="Thioredoxin_6"/>
    <property type="match status" value="1"/>
</dbReference>
<comment type="subcellular location">
    <subcellularLocation>
        <location evidence="2">Endoplasmic reticulum lumen</location>
    </subcellularLocation>
</comment>
<dbReference type="EMBL" id="HE650827">
    <property type="protein sequence ID" value="CCF59158.1"/>
    <property type="molecule type" value="Genomic_DNA"/>
</dbReference>